<dbReference type="AlphaFoldDB" id="A0A2W5SH61"/>
<dbReference type="PANTHER" id="PTHR24321">
    <property type="entry name" value="DEHYDROGENASES, SHORT CHAIN"/>
    <property type="match status" value="1"/>
</dbReference>
<dbReference type="InterPro" id="IPR020904">
    <property type="entry name" value="Sc_DH/Rdtase_CS"/>
</dbReference>
<organism evidence="3 4">
    <name type="scientific">Ancylobacter novellus</name>
    <name type="common">Thiobacillus novellus</name>
    <dbReference type="NCBI Taxonomy" id="921"/>
    <lineage>
        <taxon>Bacteria</taxon>
        <taxon>Pseudomonadati</taxon>
        <taxon>Pseudomonadota</taxon>
        <taxon>Alphaproteobacteria</taxon>
        <taxon>Hyphomicrobiales</taxon>
        <taxon>Xanthobacteraceae</taxon>
        <taxon>Ancylobacter</taxon>
    </lineage>
</organism>
<sequence>MVNPHKDLRVIVTGAASGIGRASADALSKAGAKVVGFDLHPPEDTSRWPTILTNVSDEAAVVSSMEAARDHLGGLDVIVNCAGILSEAPLAQFDIADYERMAAVNIRGPILMAREALRHFNGSGPIRGRIINIASELAYLGRGGASGYAATKGAVLSLTRSWARELAPDILVNAVAPGPVDTPLLGFAAMSEEAKELETANPLGRVGRPEEIAQAVLFLSSRATGFITGQCISVDGGAGMH</sequence>
<dbReference type="InterPro" id="IPR036291">
    <property type="entry name" value="NAD(P)-bd_dom_sf"/>
</dbReference>
<proteinExistence type="inferred from homology"/>
<dbReference type="SUPFAM" id="SSF51735">
    <property type="entry name" value="NAD(P)-binding Rossmann-fold domains"/>
    <property type="match status" value="1"/>
</dbReference>
<name>A0A2W5SH61_ANCNO</name>
<evidence type="ECO:0000313" key="3">
    <source>
        <dbReference type="EMBL" id="PZQ78913.1"/>
    </source>
</evidence>
<evidence type="ECO:0000256" key="2">
    <source>
        <dbReference type="ARBA" id="ARBA00023002"/>
    </source>
</evidence>
<protein>
    <submittedName>
        <fullName evidence="3">Short-chain dehydrogenase</fullName>
    </submittedName>
</protein>
<evidence type="ECO:0000256" key="1">
    <source>
        <dbReference type="ARBA" id="ARBA00006484"/>
    </source>
</evidence>
<dbReference type="Proteomes" id="UP000248887">
    <property type="component" value="Unassembled WGS sequence"/>
</dbReference>
<dbReference type="PRINTS" id="PR00081">
    <property type="entry name" value="GDHRDH"/>
</dbReference>
<comment type="caution">
    <text evidence="3">The sequence shown here is derived from an EMBL/GenBank/DDBJ whole genome shotgun (WGS) entry which is preliminary data.</text>
</comment>
<dbReference type="Gene3D" id="3.40.50.720">
    <property type="entry name" value="NAD(P)-binding Rossmann-like Domain"/>
    <property type="match status" value="1"/>
</dbReference>
<comment type="similarity">
    <text evidence="1">Belongs to the short-chain dehydrogenases/reductases (SDR) family.</text>
</comment>
<evidence type="ECO:0000313" key="4">
    <source>
        <dbReference type="Proteomes" id="UP000248887"/>
    </source>
</evidence>
<dbReference type="EMBL" id="QFQD01000112">
    <property type="protein sequence ID" value="PZQ78913.1"/>
    <property type="molecule type" value="Genomic_DNA"/>
</dbReference>
<keyword evidence="2" id="KW-0560">Oxidoreductase</keyword>
<accession>A0A2W5SH61</accession>
<dbReference type="FunFam" id="3.40.50.720:FF:000084">
    <property type="entry name" value="Short-chain dehydrogenase reductase"/>
    <property type="match status" value="1"/>
</dbReference>
<dbReference type="InterPro" id="IPR002347">
    <property type="entry name" value="SDR_fam"/>
</dbReference>
<dbReference type="Pfam" id="PF13561">
    <property type="entry name" value="adh_short_C2"/>
    <property type="match status" value="1"/>
</dbReference>
<dbReference type="CDD" id="cd05233">
    <property type="entry name" value="SDR_c"/>
    <property type="match status" value="1"/>
</dbReference>
<dbReference type="PANTHER" id="PTHR24321:SF8">
    <property type="entry name" value="ESTRADIOL 17-BETA-DEHYDROGENASE 8-RELATED"/>
    <property type="match status" value="1"/>
</dbReference>
<dbReference type="PROSITE" id="PS00061">
    <property type="entry name" value="ADH_SHORT"/>
    <property type="match status" value="1"/>
</dbReference>
<reference evidence="3 4" key="1">
    <citation type="submission" date="2017-08" db="EMBL/GenBank/DDBJ databases">
        <title>Infants hospitalized years apart are colonized by the same room-sourced microbial strains.</title>
        <authorList>
            <person name="Brooks B."/>
            <person name="Olm M.R."/>
            <person name="Firek B.A."/>
            <person name="Baker R."/>
            <person name="Thomas B.C."/>
            <person name="Morowitz M.J."/>
            <person name="Banfield J.F."/>
        </authorList>
    </citation>
    <scope>NUCLEOTIDE SEQUENCE [LARGE SCALE GENOMIC DNA]</scope>
    <source>
        <strain evidence="3">S2_005_001_R2_27</strain>
    </source>
</reference>
<dbReference type="GO" id="GO:0016491">
    <property type="term" value="F:oxidoreductase activity"/>
    <property type="evidence" value="ECO:0007669"/>
    <property type="project" value="UniProtKB-KW"/>
</dbReference>
<gene>
    <name evidence="3" type="ORF">DI549_21530</name>
</gene>
<dbReference type="PRINTS" id="PR00080">
    <property type="entry name" value="SDRFAMILY"/>
</dbReference>